<evidence type="ECO:0000313" key="7">
    <source>
        <dbReference type="Proteomes" id="UP000001732"/>
    </source>
</evidence>
<comment type="similarity">
    <text evidence="2">Belongs to the FliS family.</text>
</comment>
<keyword evidence="7" id="KW-1185">Reference proteome</keyword>
<evidence type="ECO:0000256" key="1">
    <source>
        <dbReference type="ARBA" id="ARBA00004514"/>
    </source>
</evidence>
<keyword evidence="5" id="KW-0143">Chaperone</keyword>
<accession>B5Y7C6</accession>
<dbReference type="GO" id="GO:0044780">
    <property type="term" value="P:bacterial-type flagellum assembly"/>
    <property type="evidence" value="ECO:0007669"/>
    <property type="project" value="InterPro"/>
</dbReference>
<dbReference type="KEGG" id="cpo:COPRO5265_0306"/>
<dbReference type="SUPFAM" id="SSF101116">
    <property type="entry name" value="Flagellar export chaperone FliS"/>
    <property type="match status" value="1"/>
</dbReference>
<keyword evidence="4" id="KW-1005">Bacterial flagellum biogenesis</keyword>
<evidence type="ECO:0000256" key="2">
    <source>
        <dbReference type="ARBA" id="ARBA00008787"/>
    </source>
</evidence>
<evidence type="ECO:0000256" key="3">
    <source>
        <dbReference type="ARBA" id="ARBA00022490"/>
    </source>
</evidence>
<dbReference type="InterPro" id="IPR003713">
    <property type="entry name" value="FliS"/>
</dbReference>
<dbReference type="CDD" id="cd16098">
    <property type="entry name" value="FliS"/>
    <property type="match status" value="1"/>
</dbReference>
<dbReference type="EMBL" id="CP001145">
    <property type="protein sequence ID" value="ACI17096.1"/>
    <property type="molecule type" value="Genomic_DNA"/>
</dbReference>
<keyword evidence="6" id="KW-0966">Cell projection</keyword>
<dbReference type="PANTHER" id="PTHR34773:SF1">
    <property type="entry name" value="FLAGELLAR SECRETION CHAPERONE FLIS"/>
    <property type="match status" value="1"/>
</dbReference>
<organism evidence="6 7">
    <name type="scientific">Coprothermobacter proteolyticus (strain ATCC 35245 / DSM 5265 / OCM 4 / BT)</name>
    <dbReference type="NCBI Taxonomy" id="309798"/>
    <lineage>
        <taxon>Bacteria</taxon>
        <taxon>Pseudomonadati</taxon>
        <taxon>Coprothermobacterota</taxon>
        <taxon>Coprothermobacteria</taxon>
        <taxon>Coprothermobacterales</taxon>
        <taxon>Coprothermobacteraceae</taxon>
        <taxon>Coprothermobacter</taxon>
    </lineage>
</organism>
<dbReference type="OrthoDB" id="1524959at2"/>
<dbReference type="PANTHER" id="PTHR34773">
    <property type="entry name" value="FLAGELLAR SECRETION CHAPERONE FLIS"/>
    <property type="match status" value="1"/>
</dbReference>
<evidence type="ECO:0000256" key="4">
    <source>
        <dbReference type="ARBA" id="ARBA00022795"/>
    </source>
</evidence>
<proteinExistence type="inferred from homology"/>
<dbReference type="STRING" id="309798.COPRO5265_0306"/>
<dbReference type="Gene3D" id="1.20.120.340">
    <property type="entry name" value="Flagellar protein FliS"/>
    <property type="match status" value="1"/>
</dbReference>
<dbReference type="Pfam" id="PF02561">
    <property type="entry name" value="FliS"/>
    <property type="match status" value="1"/>
</dbReference>
<evidence type="ECO:0000313" key="6">
    <source>
        <dbReference type="EMBL" id="ACI17096.1"/>
    </source>
</evidence>
<protein>
    <submittedName>
        <fullName evidence="6">Flagellar protein FliS</fullName>
    </submittedName>
</protein>
<dbReference type="InterPro" id="IPR036584">
    <property type="entry name" value="FliS_sf"/>
</dbReference>
<dbReference type="eggNOG" id="COG1516">
    <property type="taxonomic scope" value="Bacteria"/>
</dbReference>
<comment type="subcellular location">
    <subcellularLocation>
        <location evidence="1">Cytoplasm</location>
        <location evidence="1">Cytosol</location>
    </subcellularLocation>
</comment>
<keyword evidence="6" id="KW-0969">Cilium</keyword>
<dbReference type="HOGENOM" id="CLU_2205591_0_0_9"/>
<name>B5Y7C6_COPPD</name>
<reference evidence="7" key="1">
    <citation type="submission" date="2008-08" db="EMBL/GenBank/DDBJ databases">
        <title>The complete genome sequence of Coprothermobacter proteolyticus strain ATCC 5245 / DSM 5265 / BT.</title>
        <authorList>
            <person name="Dodson R.J."/>
            <person name="Durkin A.S."/>
            <person name="Wu M."/>
            <person name="Eisen J."/>
            <person name="Sutton G."/>
        </authorList>
    </citation>
    <scope>NUCLEOTIDE SEQUENCE [LARGE SCALE GENOMIC DNA]</scope>
    <source>
        <strain evidence="7">ATCC 35245 / DSM 5265 / OCM 4 / BT</strain>
    </source>
</reference>
<dbReference type="RefSeq" id="WP_012543748.1">
    <property type="nucleotide sequence ID" value="NC_011295.1"/>
</dbReference>
<evidence type="ECO:0000256" key="5">
    <source>
        <dbReference type="ARBA" id="ARBA00023186"/>
    </source>
</evidence>
<keyword evidence="3" id="KW-0963">Cytoplasm</keyword>
<sequence length="107" mass="12288">MANAYGKARQRFVEQEIMNAPVQKLVLMVYDLIITSLQKGDIFKARSAIKELIDGLDFENGGEVAKNLMSLYEYAYRLIGENQIEEASKVFEELREAWVQAFFPNGY</sequence>
<dbReference type="Proteomes" id="UP000001732">
    <property type="component" value="Chromosome"/>
</dbReference>
<reference evidence="6 7" key="2">
    <citation type="journal article" date="2014" name="Genome Announc.">
        <title>Complete Genome Sequence of Coprothermobacter proteolyticus DSM 5265.</title>
        <authorList>
            <person name="Alexiev A."/>
            <person name="Coil D.A."/>
            <person name="Badger J.H."/>
            <person name="Enticknap J."/>
            <person name="Ward N."/>
            <person name="Robb F.T."/>
            <person name="Eisen J.A."/>
        </authorList>
    </citation>
    <scope>NUCLEOTIDE SEQUENCE [LARGE SCALE GENOMIC DNA]</scope>
    <source>
        <strain evidence="7">ATCC 35245 / DSM 5265 / OCM 4 / BT</strain>
    </source>
</reference>
<keyword evidence="6" id="KW-0282">Flagellum</keyword>
<dbReference type="GO" id="GO:0071973">
    <property type="term" value="P:bacterial-type flagellum-dependent cell motility"/>
    <property type="evidence" value="ECO:0007669"/>
    <property type="project" value="TreeGrafter"/>
</dbReference>
<dbReference type="GO" id="GO:0005829">
    <property type="term" value="C:cytosol"/>
    <property type="evidence" value="ECO:0007669"/>
    <property type="project" value="UniProtKB-SubCell"/>
</dbReference>
<dbReference type="AlphaFoldDB" id="B5Y7C6"/>
<gene>
    <name evidence="6" type="primary">fliS</name>
    <name evidence="6" type="ordered locus">COPRO5265_0306</name>
</gene>